<feature type="region of interest" description="Disordered" evidence="6">
    <location>
        <begin position="1"/>
        <end position="77"/>
    </location>
</feature>
<dbReference type="GO" id="GO:0003677">
    <property type="term" value="F:DNA binding"/>
    <property type="evidence" value="ECO:0007669"/>
    <property type="project" value="UniProtKB-KW"/>
</dbReference>
<dbReference type="FunFam" id="3.30.730.10:FF:000001">
    <property type="entry name" value="Ethylene-responsive transcription factor 2"/>
    <property type="match status" value="1"/>
</dbReference>
<organism evidence="8 9">
    <name type="scientific">Carex littledalei</name>
    <dbReference type="NCBI Taxonomy" id="544730"/>
    <lineage>
        <taxon>Eukaryota</taxon>
        <taxon>Viridiplantae</taxon>
        <taxon>Streptophyta</taxon>
        <taxon>Embryophyta</taxon>
        <taxon>Tracheophyta</taxon>
        <taxon>Spermatophyta</taxon>
        <taxon>Magnoliopsida</taxon>
        <taxon>Liliopsida</taxon>
        <taxon>Poales</taxon>
        <taxon>Cyperaceae</taxon>
        <taxon>Cyperoideae</taxon>
        <taxon>Cariceae</taxon>
        <taxon>Carex</taxon>
        <taxon>Carex subgen. Euthyceras</taxon>
    </lineage>
</organism>
<reference evidence="8" key="1">
    <citation type="submission" date="2020-01" db="EMBL/GenBank/DDBJ databases">
        <title>Genome sequence of Kobresia littledalei, the first chromosome-level genome in the family Cyperaceae.</title>
        <authorList>
            <person name="Qu G."/>
        </authorList>
    </citation>
    <scope>NUCLEOTIDE SEQUENCE</scope>
    <source>
        <strain evidence="8">C.B.Clarke</strain>
        <tissue evidence="8">Leaf</tissue>
    </source>
</reference>
<dbReference type="GO" id="GO:0005634">
    <property type="term" value="C:nucleus"/>
    <property type="evidence" value="ECO:0007669"/>
    <property type="project" value="UniProtKB-SubCell"/>
</dbReference>
<sequence length="231" mass="25468">MPKSKTLRIHWNDPDATESSGDETAAQLPGLPGRRVTRVVRDVEPGLGSCPTPKPGNSRKNANGTKKAPSSTKYRGVRRRPWGKYAAEIRDPTRGVRVWLGTFNTAEEAALVYDAAALRLRGPGAITNFPASLVPNTMQVPSPQEEGKEELMNEPLPSEYYQDGLMEFGLTDPGTFEEAVQFEFSPDDFEGLDEEVFGSDWCRDGWHRDGFFGEIGELFPIEPLPAIQSGV</sequence>
<dbReference type="PRINTS" id="PR00367">
    <property type="entry name" value="ETHRSPELEMNT"/>
</dbReference>
<dbReference type="AlphaFoldDB" id="A0A833R8Q0"/>
<keyword evidence="5" id="KW-0539">Nucleus</keyword>
<dbReference type="GO" id="GO:0003700">
    <property type="term" value="F:DNA-binding transcription factor activity"/>
    <property type="evidence" value="ECO:0007669"/>
    <property type="project" value="InterPro"/>
</dbReference>
<dbReference type="Pfam" id="PF00847">
    <property type="entry name" value="AP2"/>
    <property type="match status" value="1"/>
</dbReference>
<evidence type="ECO:0000259" key="7">
    <source>
        <dbReference type="PROSITE" id="PS51032"/>
    </source>
</evidence>
<dbReference type="Gene3D" id="3.30.730.10">
    <property type="entry name" value="AP2/ERF domain"/>
    <property type="match status" value="1"/>
</dbReference>
<dbReference type="EMBL" id="SWLB01000009">
    <property type="protein sequence ID" value="KAF3335011.1"/>
    <property type="molecule type" value="Genomic_DNA"/>
</dbReference>
<comment type="subcellular location">
    <subcellularLocation>
        <location evidence="1">Nucleus</location>
    </subcellularLocation>
</comment>
<dbReference type="InterPro" id="IPR001471">
    <property type="entry name" value="AP2/ERF_dom"/>
</dbReference>
<proteinExistence type="predicted"/>
<protein>
    <submittedName>
        <fullName evidence="8">Ethylene-responsive transcription factor CRF4</fullName>
    </submittedName>
</protein>
<keyword evidence="9" id="KW-1185">Reference proteome</keyword>
<dbReference type="Proteomes" id="UP000623129">
    <property type="component" value="Unassembled WGS sequence"/>
</dbReference>
<keyword evidence="2" id="KW-0805">Transcription regulation</keyword>
<evidence type="ECO:0000313" key="9">
    <source>
        <dbReference type="Proteomes" id="UP000623129"/>
    </source>
</evidence>
<evidence type="ECO:0000256" key="6">
    <source>
        <dbReference type="SAM" id="MobiDB-lite"/>
    </source>
</evidence>
<evidence type="ECO:0000313" key="8">
    <source>
        <dbReference type="EMBL" id="KAF3335011.1"/>
    </source>
</evidence>
<dbReference type="SMART" id="SM00380">
    <property type="entry name" value="AP2"/>
    <property type="match status" value="1"/>
</dbReference>
<feature type="compositionally biased region" description="Polar residues" evidence="6">
    <location>
        <begin position="58"/>
        <end position="73"/>
    </location>
</feature>
<keyword evidence="4" id="KW-0804">Transcription</keyword>
<evidence type="ECO:0000256" key="1">
    <source>
        <dbReference type="ARBA" id="ARBA00004123"/>
    </source>
</evidence>
<dbReference type="CDD" id="cd00018">
    <property type="entry name" value="AP2"/>
    <property type="match status" value="1"/>
</dbReference>
<comment type="caution">
    <text evidence="8">The sequence shown here is derived from an EMBL/GenBank/DDBJ whole genome shotgun (WGS) entry which is preliminary data.</text>
</comment>
<dbReference type="OrthoDB" id="777519at2759"/>
<evidence type="ECO:0000256" key="4">
    <source>
        <dbReference type="ARBA" id="ARBA00023163"/>
    </source>
</evidence>
<dbReference type="InterPro" id="IPR016177">
    <property type="entry name" value="DNA-bd_dom_sf"/>
</dbReference>
<dbReference type="InterPro" id="IPR036955">
    <property type="entry name" value="AP2/ERF_dom_sf"/>
</dbReference>
<name>A0A833R8Q0_9POAL</name>
<keyword evidence="3" id="KW-0238">DNA-binding</keyword>
<dbReference type="PANTHER" id="PTHR31194:SF140">
    <property type="entry name" value="ETHYLENE-RESPONSIVE TRANSCRIPTION FACTOR CRF2"/>
    <property type="match status" value="1"/>
</dbReference>
<evidence type="ECO:0000256" key="5">
    <source>
        <dbReference type="ARBA" id="ARBA00023242"/>
    </source>
</evidence>
<gene>
    <name evidence="8" type="ORF">FCM35_KLT21615</name>
</gene>
<evidence type="ECO:0000256" key="2">
    <source>
        <dbReference type="ARBA" id="ARBA00023015"/>
    </source>
</evidence>
<dbReference type="InterPro" id="IPR050913">
    <property type="entry name" value="AP2/ERF_ERF"/>
</dbReference>
<dbReference type="PANTHER" id="PTHR31194">
    <property type="entry name" value="SHN SHINE , DNA BINDING / TRANSCRIPTION FACTOR"/>
    <property type="match status" value="1"/>
</dbReference>
<evidence type="ECO:0000256" key="3">
    <source>
        <dbReference type="ARBA" id="ARBA00023125"/>
    </source>
</evidence>
<feature type="domain" description="AP2/ERF" evidence="7">
    <location>
        <begin position="73"/>
        <end position="130"/>
    </location>
</feature>
<accession>A0A833R8Q0</accession>
<dbReference type="SUPFAM" id="SSF54171">
    <property type="entry name" value="DNA-binding domain"/>
    <property type="match status" value="1"/>
</dbReference>
<dbReference type="PROSITE" id="PS51032">
    <property type="entry name" value="AP2_ERF"/>
    <property type="match status" value="1"/>
</dbReference>